<proteinExistence type="predicted"/>
<comment type="caution">
    <text evidence="1">The sequence shown here is derived from an EMBL/GenBank/DDBJ whole genome shotgun (WGS) entry which is preliminary data.</text>
</comment>
<dbReference type="EMBL" id="UGSJ01000001">
    <property type="protein sequence ID" value="SUA89235.1"/>
    <property type="molecule type" value="Genomic_DNA"/>
</dbReference>
<gene>
    <name evidence="1" type="ORF">NCTC13159_00697</name>
</gene>
<evidence type="ECO:0000313" key="1">
    <source>
        <dbReference type="EMBL" id="SUA89235.1"/>
    </source>
</evidence>
<accession>A0AAJ4Z9G6</accession>
<name>A0AAJ4Z9G6_PANPU</name>
<reference evidence="1 2" key="1">
    <citation type="submission" date="2018-06" db="EMBL/GenBank/DDBJ databases">
        <authorList>
            <consortium name="Pathogen Informatics"/>
            <person name="Doyle S."/>
        </authorList>
    </citation>
    <scope>NUCLEOTIDE SEQUENCE [LARGE SCALE GENOMIC DNA]</scope>
    <source>
        <strain evidence="1 2">NCTC13159</strain>
    </source>
</reference>
<dbReference type="AlphaFoldDB" id="A0AAJ4Z9G6"/>
<protein>
    <submittedName>
        <fullName evidence="1">Uncharacterized protein</fullName>
    </submittedName>
</protein>
<sequence length="43" mass="4446">MARGLFIEGAVARQAAFLVVESVTTVPMAWDGDVTGEGDPAPL</sequence>
<evidence type="ECO:0000313" key="2">
    <source>
        <dbReference type="Proteomes" id="UP000254589"/>
    </source>
</evidence>
<dbReference type="Proteomes" id="UP000254589">
    <property type="component" value="Unassembled WGS sequence"/>
</dbReference>
<organism evidence="1 2">
    <name type="scientific">Pandoraea pulmonicola</name>
    <dbReference type="NCBI Taxonomy" id="93221"/>
    <lineage>
        <taxon>Bacteria</taxon>
        <taxon>Pseudomonadati</taxon>
        <taxon>Pseudomonadota</taxon>
        <taxon>Betaproteobacteria</taxon>
        <taxon>Burkholderiales</taxon>
        <taxon>Burkholderiaceae</taxon>
        <taxon>Pandoraea</taxon>
    </lineage>
</organism>